<feature type="DNA-binding region" description="H-T-H motif" evidence="2">
    <location>
        <begin position="51"/>
        <end position="70"/>
    </location>
</feature>
<accession>A0A5C4XGA1</accession>
<dbReference type="PROSITE" id="PS50977">
    <property type="entry name" value="HTH_TETR_2"/>
    <property type="match status" value="1"/>
</dbReference>
<dbReference type="GO" id="GO:0000976">
    <property type="term" value="F:transcription cis-regulatory region binding"/>
    <property type="evidence" value="ECO:0007669"/>
    <property type="project" value="TreeGrafter"/>
</dbReference>
<evidence type="ECO:0000256" key="2">
    <source>
        <dbReference type="PROSITE-ProRule" id="PRU00335"/>
    </source>
</evidence>
<feature type="compositionally biased region" description="Basic and acidic residues" evidence="3">
    <location>
        <begin position="10"/>
        <end position="22"/>
    </location>
</feature>
<evidence type="ECO:0000256" key="1">
    <source>
        <dbReference type="ARBA" id="ARBA00023125"/>
    </source>
</evidence>
<evidence type="ECO:0000313" key="6">
    <source>
        <dbReference type="Proteomes" id="UP000313988"/>
    </source>
</evidence>
<gene>
    <name evidence="5" type="ORF">FHR04_20305</name>
</gene>
<dbReference type="AlphaFoldDB" id="A0A5C4XGA1"/>
<feature type="region of interest" description="Disordered" evidence="3">
    <location>
        <begin position="1"/>
        <end position="27"/>
    </location>
</feature>
<evidence type="ECO:0000259" key="4">
    <source>
        <dbReference type="PROSITE" id="PS50977"/>
    </source>
</evidence>
<feature type="domain" description="HTH tetR-type" evidence="4">
    <location>
        <begin position="28"/>
        <end position="88"/>
    </location>
</feature>
<dbReference type="PANTHER" id="PTHR30055:SF146">
    <property type="entry name" value="HTH-TYPE TRANSCRIPTIONAL DUAL REGULATOR CECR"/>
    <property type="match status" value="1"/>
</dbReference>
<sequence>MNAYKKRRLRGMEGDTHPELHPQTRRHLRNTRKLRAAALQEFTAHGLHGTKVSSIVAAAQLTQPSFYRTWPSKEAAYEELIAQTLDTWHHVAEGILSGRPTLSLEQRLGGGVQRLYATLTQDMALTRLVLHDPTSNSGRRLPFISIYSRAFEAAQRDGHVATLMPAESLAQMYAAITERFFFARLYANQKSMTATVKEVTRLLLPTLQPAASPLMHEEVDP</sequence>
<dbReference type="Gene3D" id="1.10.357.10">
    <property type="entry name" value="Tetracycline Repressor, domain 2"/>
    <property type="match status" value="1"/>
</dbReference>
<dbReference type="InterPro" id="IPR009057">
    <property type="entry name" value="Homeodomain-like_sf"/>
</dbReference>
<dbReference type="InterPro" id="IPR050109">
    <property type="entry name" value="HTH-type_TetR-like_transc_reg"/>
</dbReference>
<dbReference type="GO" id="GO:0003700">
    <property type="term" value="F:DNA-binding transcription factor activity"/>
    <property type="evidence" value="ECO:0007669"/>
    <property type="project" value="TreeGrafter"/>
</dbReference>
<dbReference type="PANTHER" id="PTHR30055">
    <property type="entry name" value="HTH-TYPE TRANSCRIPTIONAL REGULATOR RUTR"/>
    <property type="match status" value="1"/>
</dbReference>
<organism evidence="5 6">
    <name type="scientific">Deinococcus radiopugnans ATCC 19172</name>
    <dbReference type="NCBI Taxonomy" id="585398"/>
    <lineage>
        <taxon>Bacteria</taxon>
        <taxon>Thermotogati</taxon>
        <taxon>Deinococcota</taxon>
        <taxon>Deinococci</taxon>
        <taxon>Deinococcales</taxon>
        <taxon>Deinococcaceae</taxon>
        <taxon>Deinococcus</taxon>
    </lineage>
</organism>
<dbReference type="OrthoDB" id="9812484at2"/>
<dbReference type="Pfam" id="PF00440">
    <property type="entry name" value="TetR_N"/>
    <property type="match status" value="1"/>
</dbReference>
<dbReference type="InterPro" id="IPR001647">
    <property type="entry name" value="HTH_TetR"/>
</dbReference>
<reference evidence="5 6" key="1">
    <citation type="submission" date="2019-06" db="EMBL/GenBank/DDBJ databases">
        <title>Genome sequence of Deinococcus radiopugnans ATCC 19172.</title>
        <authorList>
            <person name="Maclea K.S."/>
            <person name="Maynard C.R."/>
        </authorList>
    </citation>
    <scope>NUCLEOTIDE SEQUENCE [LARGE SCALE GENOMIC DNA]</scope>
    <source>
        <strain evidence="5 6">ATCC 19172</strain>
    </source>
</reference>
<proteinExistence type="predicted"/>
<keyword evidence="1 2" id="KW-0238">DNA-binding</keyword>
<name>A0A5C4XGA1_9DEIO</name>
<protein>
    <submittedName>
        <fullName evidence="5">TetR/AcrR family transcriptional regulator</fullName>
    </submittedName>
</protein>
<dbReference type="SUPFAM" id="SSF46689">
    <property type="entry name" value="Homeodomain-like"/>
    <property type="match status" value="1"/>
</dbReference>
<evidence type="ECO:0000256" key="3">
    <source>
        <dbReference type="SAM" id="MobiDB-lite"/>
    </source>
</evidence>
<dbReference type="Proteomes" id="UP000313988">
    <property type="component" value="Unassembled WGS sequence"/>
</dbReference>
<evidence type="ECO:0000313" key="5">
    <source>
        <dbReference type="EMBL" id="TNM62486.1"/>
    </source>
</evidence>
<comment type="caution">
    <text evidence="5">The sequence shown here is derived from an EMBL/GenBank/DDBJ whole genome shotgun (WGS) entry which is preliminary data.</text>
</comment>
<dbReference type="EMBL" id="VDMO01000048">
    <property type="protein sequence ID" value="TNM62486.1"/>
    <property type="molecule type" value="Genomic_DNA"/>
</dbReference>